<feature type="region of interest" description="Disordered" evidence="4">
    <location>
        <begin position="308"/>
        <end position="330"/>
    </location>
</feature>
<sequence length="905" mass="97072">MGQDFLAAFFLLVALVCSTKAQDAVGKGHADLNCTDLVANATKQVEKFSCSRNNGTYSLTLSSMDKHGIFLHFKMLTLSEGDDFILKTPKNVVVLNLTGEQHESDLNFYIDSPIVILHATLNDKDKKQRNFIGHFYTGCTANVSGGLFEFPKYIVTNKTLTCNFTIMSHDIQDNLPYVSYGEFNLDKKSFVTVNGLGPDFKEAPMFHGGTEPEFDLIGSGVTLSATLDTSVADQSASLLVSYVTKACSGMKVLTSQSPQQHLGLPDNRADLLFKEVDCRWIFVGQENTVLGLDVHNLSFTGVQDMLTATDGGRRNSPLAAQSSQPDSGRISSLVTRTSSKYMWVSLSLTEFSANDSFRATVNLHEQGGHFTSNGTFAIKPTGDSSFLLEVEEGKLVWLEAPKSPVEQGSIEVRSDFYADSPLLETFAAGKPAYGVASTGNKMLIQSKGFKGTSAFPVNFTGILPGCHLTTLAASGFYTLAGNCNSNCSWAVKPPSAKGAGKFTLTLDHLSLSTNDSLTVRTLTAAKLLLVVNGSAVPPVEMESEGGALLQVHRGACTRGNGTLVSASVSPVLGGTMTPELSHNVPYYLKSPGFPNQYPLNSNRTWTFEGKGVGGLVLSFSSLDLRAGHSLYLTNANQTVPLSGDKPPNDLALDNAKLTVRFASPITAGYESGYGFNATLLPVDMAHMVDQEKGIVETPAYPSPVKNDSVFFWSISVPNPDKSKSAVAIQFNISLGKNASTTVHDISEFLTVYDGKNSFHSPIFANLTGKDLLSKTDVILVKYVVPAMSSGTPLRINFTTYVCNLTDTCKSTGICIHADWRCNGVNDCGDNSDELSCSYEPTPSPPPAPTTPAPEPARAGVSAAAFAVTVLIALALGAAAALFIPVLVRRYRAYRYSRFSNVAVSE</sequence>
<dbReference type="PROSITE" id="PS01209">
    <property type="entry name" value="LDLRA_1"/>
    <property type="match status" value="1"/>
</dbReference>
<dbReference type="Gene3D" id="2.60.120.290">
    <property type="entry name" value="Spermadhesin, CUB domain"/>
    <property type="match status" value="2"/>
</dbReference>
<evidence type="ECO:0000256" key="6">
    <source>
        <dbReference type="SAM" id="SignalP"/>
    </source>
</evidence>
<dbReference type="AlphaFoldDB" id="A0A4D5RQU9"/>
<feature type="compositionally biased region" description="Pro residues" evidence="4">
    <location>
        <begin position="841"/>
        <end position="854"/>
    </location>
</feature>
<accession>A0A4D5RQU9</accession>
<dbReference type="InterPro" id="IPR002172">
    <property type="entry name" value="LDrepeatLR_classA_rpt"/>
</dbReference>
<keyword evidence="2 3" id="KW-1015">Disulfide bond</keyword>
<dbReference type="SUPFAM" id="SSF49854">
    <property type="entry name" value="Spermadhesin, CUB domain"/>
    <property type="match status" value="2"/>
</dbReference>
<reference evidence="7" key="1">
    <citation type="submission" date="2019-04" db="EMBL/GenBank/DDBJ databases">
        <title>An insight into the mialome of Ixodes scapularis.</title>
        <authorList>
            <person name="Ribeiro J.M."/>
            <person name="Mather T.N."/>
            <person name="Karim S."/>
        </authorList>
    </citation>
    <scope>NUCLEOTIDE SEQUENCE</scope>
</reference>
<feature type="signal peptide" evidence="6">
    <location>
        <begin position="1"/>
        <end position="21"/>
    </location>
</feature>
<dbReference type="Pfam" id="PF00057">
    <property type="entry name" value="Ldl_recept_a"/>
    <property type="match status" value="1"/>
</dbReference>
<evidence type="ECO:0000256" key="2">
    <source>
        <dbReference type="ARBA" id="ARBA00023157"/>
    </source>
</evidence>
<evidence type="ECO:0000256" key="1">
    <source>
        <dbReference type="ARBA" id="ARBA00022737"/>
    </source>
</evidence>
<keyword evidence="1" id="KW-0677">Repeat</keyword>
<dbReference type="SUPFAM" id="SSF57424">
    <property type="entry name" value="LDL receptor-like module"/>
    <property type="match status" value="1"/>
</dbReference>
<dbReference type="VEuPathDB" id="VectorBase:ISCP_008665"/>
<dbReference type="PROSITE" id="PS50068">
    <property type="entry name" value="LDLRA_2"/>
    <property type="match status" value="1"/>
</dbReference>
<keyword evidence="7" id="KW-0449">Lipoprotein</keyword>
<dbReference type="VEuPathDB" id="VectorBase:ISCI023296"/>
<evidence type="ECO:0000313" key="7">
    <source>
        <dbReference type="EMBL" id="MOY39214.1"/>
    </source>
</evidence>
<feature type="transmembrane region" description="Helical" evidence="5">
    <location>
        <begin position="862"/>
        <end position="887"/>
    </location>
</feature>
<evidence type="ECO:0000256" key="4">
    <source>
        <dbReference type="SAM" id="MobiDB-lite"/>
    </source>
</evidence>
<dbReference type="VEuPathDB" id="VectorBase:ISCW023296"/>
<dbReference type="PANTHER" id="PTHR24251:SF37">
    <property type="entry name" value="CUB DOMAIN-CONTAINING PROTEIN"/>
    <property type="match status" value="1"/>
</dbReference>
<dbReference type="PANTHER" id="PTHR24251">
    <property type="entry name" value="OVOCHYMASE-RELATED"/>
    <property type="match status" value="1"/>
</dbReference>
<dbReference type="InterPro" id="IPR023415">
    <property type="entry name" value="LDLR_class-A_CS"/>
</dbReference>
<name>A0A4D5RQU9_IXOSC</name>
<feature type="compositionally biased region" description="Polar residues" evidence="4">
    <location>
        <begin position="318"/>
        <end position="330"/>
    </location>
</feature>
<dbReference type="EMBL" id="GHJT01005243">
    <property type="protein sequence ID" value="MOY39214.1"/>
    <property type="molecule type" value="Transcribed_RNA"/>
</dbReference>
<evidence type="ECO:0000256" key="3">
    <source>
        <dbReference type="PROSITE-ProRule" id="PRU00124"/>
    </source>
</evidence>
<dbReference type="OrthoDB" id="6514358at2759"/>
<feature type="region of interest" description="Disordered" evidence="4">
    <location>
        <begin position="835"/>
        <end position="855"/>
    </location>
</feature>
<keyword evidence="6" id="KW-0732">Signal</keyword>
<feature type="disulfide bond" evidence="3">
    <location>
        <begin position="821"/>
        <end position="836"/>
    </location>
</feature>
<organism evidence="7">
    <name type="scientific">Ixodes scapularis</name>
    <name type="common">Black-legged tick</name>
    <name type="synonym">Deer tick</name>
    <dbReference type="NCBI Taxonomy" id="6945"/>
    <lineage>
        <taxon>Eukaryota</taxon>
        <taxon>Metazoa</taxon>
        <taxon>Ecdysozoa</taxon>
        <taxon>Arthropoda</taxon>
        <taxon>Chelicerata</taxon>
        <taxon>Arachnida</taxon>
        <taxon>Acari</taxon>
        <taxon>Parasitiformes</taxon>
        <taxon>Ixodida</taxon>
        <taxon>Ixodoidea</taxon>
        <taxon>Ixodidae</taxon>
        <taxon>Ixodinae</taxon>
        <taxon>Ixodes</taxon>
    </lineage>
</organism>
<keyword evidence="7" id="KW-0675">Receptor</keyword>
<keyword evidence="5" id="KW-0472">Membrane</keyword>
<protein>
    <submittedName>
        <fullName evidence="7">Putative low-density lipoprotein receptor domain class a</fullName>
    </submittedName>
</protein>
<dbReference type="InterPro" id="IPR035914">
    <property type="entry name" value="Sperma_CUB_dom_sf"/>
</dbReference>
<dbReference type="InterPro" id="IPR036055">
    <property type="entry name" value="LDL_receptor-like_sf"/>
</dbReference>
<keyword evidence="5" id="KW-1133">Transmembrane helix</keyword>
<dbReference type="CDD" id="cd00112">
    <property type="entry name" value="LDLa"/>
    <property type="match status" value="1"/>
</dbReference>
<comment type="caution">
    <text evidence="3">Lacks conserved residue(s) required for the propagation of feature annotation.</text>
</comment>
<feature type="chain" id="PRO_5020034969" evidence="6">
    <location>
        <begin position="22"/>
        <end position="905"/>
    </location>
</feature>
<dbReference type="SMART" id="SM00192">
    <property type="entry name" value="LDLa"/>
    <property type="match status" value="1"/>
</dbReference>
<feature type="disulfide bond" evidence="3">
    <location>
        <begin position="802"/>
        <end position="814"/>
    </location>
</feature>
<dbReference type="Gene3D" id="4.10.400.10">
    <property type="entry name" value="Low-density Lipoprotein Receptor"/>
    <property type="match status" value="1"/>
</dbReference>
<keyword evidence="5" id="KW-0812">Transmembrane</keyword>
<evidence type="ECO:0000256" key="5">
    <source>
        <dbReference type="SAM" id="Phobius"/>
    </source>
</evidence>
<proteinExistence type="predicted"/>